<evidence type="ECO:0000259" key="2">
    <source>
        <dbReference type="Pfam" id="PF00394"/>
    </source>
</evidence>
<dbReference type="InterPro" id="IPR008972">
    <property type="entry name" value="Cupredoxin"/>
</dbReference>
<dbReference type="InterPro" id="IPR011706">
    <property type="entry name" value="Cu-oxidase_C"/>
</dbReference>
<dbReference type="PANTHER" id="PTHR48267">
    <property type="entry name" value="CUPREDOXIN SUPERFAMILY PROTEIN"/>
    <property type="match status" value="1"/>
</dbReference>
<dbReference type="GO" id="GO:0005507">
    <property type="term" value="F:copper ion binding"/>
    <property type="evidence" value="ECO:0007669"/>
    <property type="project" value="InterPro"/>
</dbReference>
<evidence type="ECO:0000256" key="1">
    <source>
        <dbReference type="SAM" id="MobiDB-lite"/>
    </source>
</evidence>
<protein>
    <submittedName>
        <fullName evidence="4">Uncharacterized protein</fullName>
    </submittedName>
</protein>
<sequence length="393" mass="43720">MQWGEDDVPLIFQDKQLTKDGAKIDYQLDIMRAAVGWFGDMMLTNGVQYPQQAVPRGWLRLRLLNGCNARSLDIATSDKRPMYVIASDGGLLAEPVKVDSLPLLPGERFEVMIDTSDGKTFDMVTLPVTQMGMTLAPFDQPLPLVQILPLRVMASGSMPDKLVDLPPLPSVEGVQSRWLQLMMDPQLDQQGMQALMDRYGHQAMAGMKMDHGSMDSKGGAMQMDHGNMDMSGGAMKMDHGSMPMDHAKTAAYDFHNGNKINGQAFNMTKPMFNAELGKVEKWTISGEGDAMLHPFHIHGTQFRILSENGKPPAPHRAGWKDMVSVNGWRSEVLQRFSAAVQRLRMQNHFTRPRKRQQRGGNGRHSGGEQRGTFCLFIDGQPIFHNLAVGMVKA</sequence>
<feature type="domain" description="Plastocyanin-like" evidence="3">
    <location>
        <begin position="251"/>
        <end position="338"/>
    </location>
</feature>
<name>A0A8R2D7Q3_ACYPI</name>
<dbReference type="EnsemblMetazoa" id="XM_016808988.1">
    <property type="protein sequence ID" value="XP_016664477.1"/>
    <property type="gene ID" value="LOC107885367"/>
</dbReference>
<dbReference type="AlphaFoldDB" id="A0A8R2D7Q3"/>
<dbReference type="Gene3D" id="2.60.40.420">
    <property type="entry name" value="Cupredoxins - blue copper proteins"/>
    <property type="match status" value="2"/>
</dbReference>
<proteinExistence type="predicted"/>
<dbReference type="Pfam" id="PF00394">
    <property type="entry name" value="Cu-oxidase"/>
    <property type="match status" value="1"/>
</dbReference>
<dbReference type="SUPFAM" id="SSF49503">
    <property type="entry name" value="Cupredoxins"/>
    <property type="match status" value="2"/>
</dbReference>
<evidence type="ECO:0000313" key="4">
    <source>
        <dbReference type="EnsemblMetazoa" id="XP_016664477.1"/>
    </source>
</evidence>
<evidence type="ECO:0000259" key="3">
    <source>
        <dbReference type="Pfam" id="PF07731"/>
    </source>
</evidence>
<feature type="region of interest" description="Disordered" evidence="1">
    <location>
        <begin position="345"/>
        <end position="367"/>
    </location>
</feature>
<dbReference type="NCBIfam" id="NF008205">
    <property type="entry name" value="PRK10965.1"/>
    <property type="match status" value="1"/>
</dbReference>
<dbReference type="Pfam" id="PF07731">
    <property type="entry name" value="Cu-oxidase_2"/>
    <property type="match status" value="1"/>
</dbReference>
<dbReference type="CDD" id="cd13867">
    <property type="entry name" value="CuRO_2_CueO_FtsP"/>
    <property type="match status" value="1"/>
</dbReference>
<reference evidence="4" key="1">
    <citation type="submission" date="2022-06" db="UniProtKB">
        <authorList>
            <consortium name="EnsemblMetazoa"/>
        </authorList>
    </citation>
    <scope>IDENTIFICATION</scope>
</reference>
<accession>A0A8R2D7Q3</accession>
<dbReference type="PANTHER" id="PTHR48267:SF1">
    <property type="entry name" value="BILIRUBIN OXIDASE"/>
    <property type="match status" value="1"/>
</dbReference>
<dbReference type="InterPro" id="IPR045087">
    <property type="entry name" value="Cu-oxidase_fam"/>
</dbReference>
<feature type="domain" description="Plastocyanin-like" evidence="2">
    <location>
        <begin position="59"/>
        <end position="125"/>
    </location>
</feature>
<dbReference type="InterPro" id="IPR001117">
    <property type="entry name" value="Cu-oxidase_2nd"/>
</dbReference>
<organism evidence="4">
    <name type="scientific">Acyrthosiphon pisum</name>
    <name type="common">Pea aphid</name>
    <dbReference type="NCBI Taxonomy" id="7029"/>
    <lineage>
        <taxon>Eukaryota</taxon>
        <taxon>Metazoa</taxon>
        <taxon>Ecdysozoa</taxon>
        <taxon>Arthropoda</taxon>
        <taxon>Hexapoda</taxon>
        <taxon>Insecta</taxon>
        <taxon>Pterygota</taxon>
        <taxon>Neoptera</taxon>
        <taxon>Paraneoptera</taxon>
        <taxon>Hemiptera</taxon>
        <taxon>Sternorrhyncha</taxon>
        <taxon>Aphidomorpha</taxon>
        <taxon>Aphidoidea</taxon>
        <taxon>Aphididae</taxon>
        <taxon>Macrosiphini</taxon>
        <taxon>Acyrthosiphon</taxon>
    </lineage>
</organism>
<dbReference type="GO" id="GO:0016491">
    <property type="term" value="F:oxidoreductase activity"/>
    <property type="evidence" value="ECO:0007669"/>
    <property type="project" value="InterPro"/>
</dbReference>